<protein>
    <submittedName>
        <fullName evidence="1">Uncharacterized protein</fullName>
    </submittedName>
</protein>
<keyword evidence="2" id="KW-1185">Reference proteome</keyword>
<name>A0A5C7FKJ7_9BACT</name>
<accession>A0A5C7FKJ7</accession>
<evidence type="ECO:0000313" key="1">
    <source>
        <dbReference type="EMBL" id="TXF90515.1"/>
    </source>
</evidence>
<dbReference type="OrthoDB" id="345849at2"/>
<comment type="caution">
    <text evidence="1">The sequence shown here is derived from an EMBL/GenBank/DDBJ whole genome shotgun (WGS) entry which is preliminary data.</text>
</comment>
<proteinExistence type="predicted"/>
<organism evidence="1 2">
    <name type="scientific">Neolewinella aurantiaca</name>
    <dbReference type="NCBI Taxonomy" id="2602767"/>
    <lineage>
        <taxon>Bacteria</taxon>
        <taxon>Pseudomonadati</taxon>
        <taxon>Bacteroidota</taxon>
        <taxon>Saprospiria</taxon>
        <taxon>Saprospirales</taxon>
        <taxon>Lewinellaceae</taxon>
        <taxon>Neolewinella</taxon>
    </lineage>
</organism>
<gene>
    <name evidence="1" type="ORF">FUA23_05285</name>
</gene>
<dbReference type="RefSeq" id="WP_147929687.1">
    <property type="nucleotide sequence ID" value="NZ_VOXD01000006.1"/>
</dbReference>
<dbReference type="AlphaFoldDB" id="A0A5C7FKJ7"/>
<dbReference type="Proteomes" id="UP000321907">
    <property type="component" value="Unassembled WGS sequence"/>
</dbReference>
<reference evidence="1 2" key="1">
    <citation type="submission" date="2019-08" db="EMBL/GenBank/DDBJ databases">
        <title>Lewinella sp. strain SSH13 Genome sequencing and assembly.</title>
        <authorList>
            <person name="Kim I."/>
        </authorList>
    </citation>
    <scope>NUCLEOTIDE SEQUENCE [LARGE SCALE GENOMIC DNA]</scope>
    <source>
        <strain evidence="1 2">SSH13</strain>
    </source>
</reference>
<evidence type="ECO:0000313" key="2">
    <source>
        <dbReference type="Proteomes" id="UP000321907"/>
    </source>
</evidence>
<sequence>MVHWTDEEYKETKLIKQGKKSFDPKFLDLANWINEKFDVKVLNIDFKIIKQNGLPRLSIIFENAEEEFIFRDDPFEFNQEKQKIVTQKYLETLKNKK</sequence>
<dbReference type="EMBL" id="VOXD01000006">
    <property type="protein sequence ID" value="TXF90515.1"/>
    <property type="molecule type" value="Genomic_DNA"/>
</dbReference>